<protein>
    <submittedName>
        <fullName evidence="3">Craniofacial development protein 2-like</fullName>
    </submittedName>
</protein>
<dbReference type="PANTHER" id="PTHR23227:SF67">
    <property type="entry name" value="CRANIOFACIAL DEVELOPMENT PROTEIN 2-LIKE"/>
    <property type="match status" value="1"/>
</dbReference>
<dbReference type="Pfam" id="PF03372">
    <property type="entry name" value="Exo_endo_phos"/>
    <property type="match status" value="1"/>
</dbReference>
<sequence>MEHKRKENKSALMSPLVLASLNIQTLNNIERQESLVEELNYNDVHIACLQETRRAGEHYLDLENYRVFYKGETNTKYGVGIAIKNTMLDIIRSGPMLTERIYHLIMRIKDEINVHIINVYAPHNNLPAIEKNTFYKKLSDIILGIPESETVFIIGDFNAHVGRDRSKWPNIIGDYGYGKTNNNGNRLLRFCDSYNFVITNTQFDLEEDLKHTFQSPDGKKKTQIDLCLTRQRDLQCIIRCDPFIHRIHRLGHKMLIVEIKQNKIKTSIPCIEKTKESSRSDKLFLEAKDHILQLDKKGETEEFKDAWESFRLSFKNHLGKIVDKNEDTIWFRLRHVEEVREFLGKKSLSDQKSTELYDTPISALSKCLCLIDDGSRNEDNDNVSIFNDNFTDEINESADVTCNFREIS</sequence>
<dbReference type="InterPro" id="IPR036691">
    <property type="entry name" value="Endo/exonu/phosph_ase_sf"/>
</dbReference>
<dbReference type="RefSeq" id="XP_055872924.1">
    <property type="nucleotide sequence ID" value="XM_056016949.1"/>
</dbReference>
<proteinExistence type="predicted"/>
<dbReference type="InterPro" id="IPR027124">
    <property type="entry name" value="Swc5/CFDP1/2"/>
</dbReference>
<dbReference type="CDD" id="cd09076">
    <property type="entry name" value="L1-EN"/>
    <property type="match status" value="1"/>
</dbReference>
<dbReference type="GO" id="GO:0003824">
    <property type="term" value="F:catalytic activity"/>
    <property type="evidence" value="ECO:0007669"/>
    <property type="project" value="InterPro"/>
</dbReference>
<feature type="domain" description="Endonuclease/exonuclease/phosphatase" evidence="1">
    <location>
        <begin position="20"/>
        <end position="187"/>
    </location>
</feature>
<dbReference type="AlphaFoldDB" id="A0A9W2ZDD1"/>
<reference evidence="3" key="1">
    <citation type="submission" date="2025-08" db="UniProtKB">
        <authorList>
            <consortium name="RefSeq"/>
        </authorList>
    </citation>
    <scope>IDENTIFICATION</scope>
</reference>
<keyword evidence="2" id="KW-1185">Reference proteome</keyword>
<name>A0A9W2ZDD1_BIOGL</name>
<dbReference type="Gene3D" id="3.60.10.10">
    <property type="entry name" value="Endonuclease/exonuclease/phosphatase"/>
    <property type="match status" value="1"/>
</dbReference>
<dbReference type="Proteomes" id="UP001165740">
    <property type="component" value="Chromosome 18"/>
</dbReference>
<dbReference type="PANTHER" id="PTHR23227">
    <property type="entry name" value="BUCENTAUR RELATED"/>
    <property type="match status" value="1"/>
</dbReference>
<dbReference type="GeneID" id="129923907"/>
<evidence type="ECO:0000313" key="3">
    <source>
        <dbReference type="RefSeq" id="XP_055872924.1"/>
    </source>
</evidence>
<evidence type="ECO:0000259" key="1">
    <source>
        <dbReference type="Pfam" id="PF03372"/>
    </source>
</evidence>
<organism evidence="2 3">
    <name type="scientific">Biomphalaria glabrata</name>
    <name type="common">Bloodfluke planorb</name>
    <name type="synonym">Freshwater snail</name>
    <dbReference type="NCBI Taxonomy" id="6526"/>
    <lineage>
        <taxon>Eukaryota</taxon>
        <taxon>Metazoa</taxon>
        <taxon>Spiralia</taxon>
        <taxon>Lophotrochozoa</taxon>
        <taxon>Mollusca</taxon>
        <taxon>Gastropoda</taxon>
        <taxon>Heterobranchia</taxon>
        <taxon>Euthyneura</taxon>
        <taxon>Panpulmonata</taxon>
        <taxon>Hygrophila</taxon>
        <taxon>Lymnaeoidea</taxon>
        <taxon>Planorbidae</taxon>
        <taxon>Biomphalaria</taxon>
    </lineage>
</organism>
<dbReference type="OrthoDB" id="6146826at2759"/>
<dbReference type="SUPFAM" id="SSF56219">
    <property type="entry name" value="DNase I-like"/>
    <property type="match status" value="1"/>
</dbReference>
<dbReference type="InterPro" id="IPR005135">
    <property type="entry name" value="Endo/exonuclease/phosphatase"/>
</dbReference>
<gene>
    <name evidence="3" type="primary">LOC129923907</name>
</gene>
<accession>A0A9W2ZDD1</accession>
<evidence type="ECO:0000313" key="2">
    <source>
        <dbReference type="Proteomes" id="UP001165740"/>
    </source>
</evidence>